<dbReference type="GO" id="GO:0005654">
    <property type="term" value="C:nucleoplasm"/>
    <property type="evidence" value="ECO:0007669"/>
    <property type="project" value="UniProtKB-SubCell"/>
</dbReference>
<dbReference type="GO" id="GO:0005730">
    <property type="term" value="C:nucleolus"/>
    <property type="evidence" value="ECO:0007669"/>
    <property type="project" value="UniProtKB-SubCell"/>
</dbReference>
<dbReference type="AlphaFoldDB" id="A0AB34KX12"/>
<evidence type="ECO:0000313" key="7">
    <source>
        <dbReference type="EMBL" id="KAL1588080.1"/>
    </source>
</evidence>
<evidence type="ECO:0000256" key="1">
    <source>
        <dbReference type="ARBA" id="ARBA00008838"/>
    </source>
</evidence>
<feature type="compositionally biased region" description="Basic residues" evidence="6">
    <location>
        <begin position="328"/>
        <end position="339"/>
    </location>
</feature>
<organism evidence="7 8">
    <name type="scientific">Cladosporium halotolerans</name>
    <dbReference type="NCBI Taxonomy" id="1052096"/>
    <lineage>
        <taxon>Eukaryota</taxon>
        <taxon>Fungi</taxon>
        <taxon>Dikarya</taxon>
        <taxon>Ascomycota</taxon>
        <taxon>Pezizomycotina</taxon>
        <taxon>Dothideomycetes</taxon>
        <taxon>Dothideomycetidae</taxon>
        <taxon>Cladosporiales</taxon>
        <taxon>Cladosporiaceae</taxon>
        <taxon>Cladosporium</taxon>
    </lineage>
</organism>
<comment type="function">
    <text evidence="5">May play a role in ribosome biogenesis.</text>
</comment>
<accession>A0AB34KX12</accession>
<feature type="region of interest" description="Disordered" evidence="6">
    <location>
        <begin position="405"/>
        <end position="431"/>
    </location>
</feature>
<feature type="region of interest" description="Disordered" evidence="6">
    <location>
        <begin position="169"/>
        <end position="199"/>
    </location>
</feature>
<dbReference type="PIRSF" id="PIRSF017302">
    <property type="entry name" value="Gltscr2"/>
    <property type="match status" value="1"/>
</dbReference>
<dbReference type="GeneID" id="96004820"/>
<evidence type="ECO:0000256" key="6">
    <source>
        <dbReference type="SAM" id="MobiDB-lite"/>
    </source>
</evidence>
<name>A0AB34KX12_9PEZI</name>
<dbReference type="GO" id="GO:0000027">
    <property type="term" value="P:ribosomal large subunit assembly"/>
    <property type="evidence" value="ECO:0007669"/>
    <property type="project" value="UniProtKB-UniRule"/>
</dbReference>
<feature type="compositionally biased region" description="Basic and acidic residues" evidence="6">
    <location>
        <begin position="283"/>
        <end position="327"/>
    </location>
</feature>
<proteinExistence type="inferred from homology"/>
<feature type="compositionally biased region" description="Basic residues" evidence="6">
    <location>
        <begin position="14"/>
        <end position="24"/>
    </location>
</feature>
<sequence length="431" mass="48713">MAEPTKTAPATHKQPSRKGKKAWRKNVDVTEVQKGLEDTRDEVINGGIIAERAADDLFSVDIAGDENVGRKQKGQKLLKADEIVAQRSAVPGLEPRKRKAAGPVIGESTGKKPKDGKYISNYELKKLKKAADTTGGVEVEESAAHDPWAAPSPWKHANLDFLEEKKPKVEPKSLRQAPVSLAANGKPIPAVRKPEGGKSYNPLVGEWTALLEREGAEAVAKEEARILAEAAERAKEERLELERKKVEAAEREEVATDYESEWEGIQSEAEDQNYSTKQKRRKTPAERNKIKARKEREQRETWERKQKERDAQEARIKEIAAEMSAKDKGKKNLALKVQHHSSDDESDDGVEKLAPRRFGKTQMPAAPLEVQLPEELEDSLRRLKPQGNLLTDRYRNMLLNGKVEVRNRLGQQKKPKTERKEKWSYKDWKLK</sequence>
<dbReference type="PANTHER" id="PTHR14211">
    <property type="entry name" value="GLIOMA SUPPRESSOR CANDIDATE REGION GENE 2"/>
    <property type="match status" value="1"/>
</dbReference>
<dbReference type="GO" id="GO:0008097">
    <property type="term" value="F:5S rRNA binding"/>
    <property type="evidence" value="ECO:0007669"/>
    <property type="project" value="TreeGrafter"/>
</dbReference>
<dbReference type="RefSeq" id="XP_069231185.1">
    <property type="nucleotide sequence ID" value="XM_069371982.1"/>
</dbReference>
<protein>
    <recommendedName>
        <fullName evidence="2 5">Ribosome biogenesis protein NOP53</fullName>
    </recommendedName>
</protein>
<gene>
    <name evidence="7" type="ORF">WHR41_03376</name>
</gene>
<feature type="compositionally biased region" description="Basic and acidic residues" evidence="6">
    <location>
        <begin position="418"/>
        <end position="431"/>
    </location>
</feature>
<reference evidence="7 8" key="1">
    <citation type="journal article" date="2020" name="Microbiol. Resour. Announc.">
        <title>Draft Genome Sequence of a Cladosporium Species Isolated from the Mesophotic Ascidian Didemnum maculosum.</title>
        <authorList>
            <person name="Gioti A."/>
            <person name="Siaperas R."/>
            <person name="Nikolaivits E."/>
            <person name="Le Goff G."/>
            <person name="Ouazzani J."/>
            <person name="Kotoulas G."/>
            <person name="Topakas E."/>
        </authorList>
    </citation>
    <scope>NUCLEOTIDE SEQUENCE [LARGE SCALE GENOMIC DNA]</scope>
    <source>
        <strain evidence="7 8">TM138-S3</strain>
    </source>
</reference>
<comment type="subcellular location">
    <subcellularLocation>
        <location evidence="5">Nucleus</location>
        <location evidence="5">Nucleolus</location>
    </subcellularLocation>
    <subcellularLocation>
        <location evidence="5">Nucleus</location>
        <location evidence="5">Nucleoplasm</location>
    </subcellularLocation>
</comment>
<dbReference type="Pfam" id="PF07767">
    <property type="entry name" value="Nop53"/>
    <property type="match status" value="1"/>
</dbReference>
<evidence type="ECO:0000256" key="3">
    <source>
        <dbReference type="ARBA" id="ARBA00022517"/>
    </source>
</evidence>
<keyword evidence="4 5" id="KW-0539">Nucleus</keyword>
<dbReference type="GO" id="GO:0006364">
    <property type="term" value="P:rRNA processing"/>
    <property type="evidence" value="ECO:0007669"/>
    <property type="project" value="TreeGrafter"/>
</dbReference>
<comment type="similarity">
    <text evidence="1 5">Belongs to the NOP53 family.</text>
</comment>
<dbReference type="PANTHER" id="PTHR14211:SF7">
    <property type="entry name" value="RIBOSOME BIOGENESIS PROTEIN NOP53"/>
    <property type="match status" value="1"/>
</dbReference>
<feature type="compositionally biased region" description="Basic and acidic residues" evidence="6">
    <location>
        <begin position="232"/>
        <end position="254"/>
    </location>
</feature>
<feature type="region of interest" description="Disordered" evidence="6">
    <location>
        <begin position="1"/>
        <end position="26"/>
    </location>
</feature>
<comment type="caution">
    <text evidence="7">The sequence shown here is derived from an EMBL/GenBank/DDBJ whole genome shotgun (WGS) entry which is preliminary data.</text>
</comment>
<feature type="region of interest" description="Disordered" evidence="6">
    <location>
        <begin position="89"/>
        <end position="116"/>
    </location>
</feature>
<evidence type="ECO:0000256" key="4">
    <source>
        <dbReference type="ARBA" id="ARBA00023242"/>
    </source>
</evidence>
<evidence type="ECO:0000256" key="2">
    <source>
        <dbReference type="ARBA" id="ARBA00018339"/>
    </source>
</evidence>
<keyword evidence="3 5" id="KW-0690">Ribosome biogenesis</keyword>
<evidence type="ECO:0000256" key="5">
    <source>
        <dbReference type="PIRNR" id="PIRNR017302"/>
    </source>
</evidence>
<feature type="region of interest" description="Disordered" evidence="6">
    <location>
        <begin position="232"/>
        <end position="371"/>
    </location>
</feature>
<evidence type="ECO:0000313" key="8">
    <source>
        <dbReference type="Proteomes" id="UP000803884"/>
    </source>
</evidence>
<dbReference type="EMBL" id="JAAQHG020000008">
    <property type="protein sequence ID" value="KAL1588080.1"/>
    <property type="molecule type" value="Genomic_DNA"/>
</dbReference>
<keyword evidence="8" id="KW-1185">Reference proteome</keyword>
<dbReference type="Proteomes" id="UP000803884">
    <property type="component" value="Unassembled WGS sequence"/>
</dbReference>
<dbReference type="InterPro" id="IPR011687">
    <property type="entry name" value="Nop53/GLTSCR2"/>
</dbReference>